<feature type="compositionally biased region" description="Acidic residues" evidence="1">
    <location>
        <begin position="64"/>
        <end position="73"/>
    </location>
</feature>
<accession>A0A147JBQ1</accession>
<comment type="caution">
    <text evidence="2">The sequence shown here is derived from an EMBL/GenBank/DDBJ whole genome shotgun (WGS) entry which is preliminary data.</text>
</comment>
<reference evidence="2 3" key="1">
    <citation type="journal article" date="2016" name="Front. Microbiol.">
        <title>Genomic Resource of Rice Seed Associated Bacteria.</title>
        <authorList>
            <person name="Midha S."/>
            <person name="Bansal K."/>
            <person name="Sharma S."/>
            <person name="Kumar N."/>
            <person name="Patil P.P."/>
            <person name="Chaudhry V."/>
            <person name="Patil P.B."/>
        </authorList>
    </citation>
    <scope>NUCLEOTIDE SEQUENCE [LARGE SCALE GENOMIC DNA]</scope>
    <source>
        <strain evidence="2 3">NS258</strain>
    </source>
</reference>
<feature type="region of interest" description="Disordered" evidence="1">
    <location>
        <begin position="1"/>
        <end position="21"/>
    </location>
</feature>
<dbReference type="EMBL" id="LDTC01000019">
    <property type="protein sequence ID" value="KTW16608.1"/>
    <property type="molecule type" value="Genomic_DNA"/>
</dbReference>
<dbReference type="Proteomes" id="UP000074410">
    <property type="component" value="Unassembled WGS sequence"/>
</dbReference>
<evidence type="ECO:0000313" key="2">
    <source>
        <dbReference type="EMBL" id="KTW16608.1"/>
    </source>
</evidence>
<gene>
    <name evidence="2" type="ORF">NS258_03650</name>
</gene>
<organism evidence="2 3">
    <name type="scientific">Sphingomonas sanguinis</name>
    <dbReference type="NCBI Taxonomy" id="33051"/>
    <lineage>
        <taxon>Bacteria</taxon>
        <taxon>Pseudomonadati</taxon>
        <taxon>Pseudomonadota</taxon>
        <taxon>Alphaproteobacteria</taxon>
        <taxon>Sphingomonadales</taxon>
        <taxon>Sphingomonadaceae</taxon>
        <taxon>Sphingomonas</taxon>
    </lineage>
</organism>
<proteinExistence type="predicted"/>
<name>A0A147JBQ1_9SPHN</name>
<protein>
    <submittedName>
        <fullName evidence="2">Uncharacterized protein</fullName>
    </submittedName>
</protein>
<feature type="region of interest" description="Disordered" evidence="1">
    <location>
        <begin position="61"/>
        <end position="118"/>
    </location>
</feature>
<evidence type="ECO:0000256" key="1">
    <source>
        <dbReference type="SAM" id="MobiDB-lite"/>
    </source>
</evidence>
<dbReference type="PATRIC" id="fig|33051.5.peg.1229"/>
<feature type="compositionally biased region" description="Basic and acidic residues" evidence="1">
    <location>
        <begin position="108"/>
        <end position="118"/>
    </location>
</feature>
<dbReference type="AlphaFoldDB" id="A0A147JBQ1"/>
<evidence type="ECO:0000313" key="3">
    <source>
        <dbReference type="Proteomes" id="UP000074410"/>
    </source>
</evidence>
<sequence length="118" mass="13264">MGHAAVTPPPSANRAMPWRRSRRRPWHRLDRVASPHAVLATIPSLPRAELARITERLIDRMDELDGDSDVELNGDERDGTGAEDDFCDQNADWLEHPGCPVSDPGEDNGDHEREEPHE</sequence>